<dbReference type="PROSITE" id="PS01086">
    <property type="entry name" value="RIBUL_P_3_EPIMER_2"/>
    <property type="match status" value="1"/>
</dbReference>
<evidence type="ECO:0000313" key="14">
    <source>
        <dbReference type="EMBL" id="CEO94784.1"/>
    </source>
</evidence>
<proteinExistence type="inferred from homology"/>
<feature type="binding site" evidence="12">
    <location>
        <position position="72"/>
    </location>
    <ligand>
        <name>a divalent metal cation</name>
        <dbReference type="ChEBI" id="CHEBI:60240"/>
    </ligand>
</feature>
<dbReference type="EMBL" id="CDSF01000002">
    <property type="protein sequence ID" value="CEO94784.1"/>
    <property type="molecule type" value="Genomic_DNA"/>
</dbReference>
<dbReference type="Proteomes" id="UP000039324">
    <property type="component" value="Unassembled WGS sequence"/>
</dbReference>
<keyword evidence="8 12" id="KW-0479">Metal-binding</keyword>
<dbReference type="PANTHER" id="PTHR11749">
    <property type="entry name" value="RIBULOSE-5-PHOSPHATE-3-EPIMERASE"/>
    <property type="match status" value="1"/>
</dbReference>
<dbReference type="Proteomes" id="UP000290189">
    <property type="component" value="Unassembled WGS sequence"/>
</dbReference>
<evidence type="ECO:0000256" key="4">
    <source>
        <dbReference type="ARBA" id="ARBA00001947"/>
    </source>
</evidence>
<evidence type="ECO:0000256" key="11">
    <source>
        <dbReference type="PIRSR" id="PIRSR001461-1"/>
    </source>
</evidence>
<evidence type="ECO:0000256" key="13">
    <source>
        <dbReference type="PIRSR" id="PIRSR001461-3"/>
    </source>
</evidence>
<dbReference type="CDD" id="cd00429">
    <property type="entry name" value="RPE"/>
    <property type="match status" value="1"/>
</dbReference>
<evidence type="ECO:0000256" key="9">
    <source>
        <dbReference type="ARBA" id="ARBA00023235"/>
    </source>
</evidence>
<evidence type="ECO:0000256" key="3">
    <source>
        <dbReference type="ARBA" id="ARBA00001941"/>
    </source>
</evidence>
<dbReference type="InterPro" id="IPR026019">
    <property type="entry name" value="Ribul_P_3_epim"/>
</dbReference>
<dbReference type="EC" id="5.1.3.1" evidence="7 10"/>
<dbReference type="PROSITE" id="PS01085">
    <property type="entry name" value="RIBUL_P_3_EPIMER_1"/>
    <property type="match status" value="1"/>
</dbReference>
<evidence type="ECO:0000256" key="7">
    <source>
        <dbReference type="ARBA" id="ARBA00013188"/>
    </source>
</evidence>
<dbReference type="OrthoDB" id="1927044at2759"/>
<organism evidence="14 16">
    <name type="scientific">Plasmodiophora brassicae</name>
    <name type="common">Clubroot disease agent</name>
    <dbReference type="NCBI Taxonomy" id="37360"/>
    <lineage>
        <taxon>Eukaryota</taxon>
        <taxon>Sar</taxon>
        <taxon>Rhizaria</taxon>
        <taxon>Endomyxa</taxon>
        <taxon>Phytomyxea</taxon>
        <taxon>Plasmodiophorida</taxon>
        <taxon>Plasmodiophoridae</taxon>
        <taxon>Plasmodiophora</taxon>
    </lineage>
</organism>
<protein>
    <recommendedName>
        <fullName evidence="7 10">Ribulose-phosphate 3-epimerase</fullName>
        <ecNumber evidence="7 10">5.1.3.1</ecNumber>
    </recommendedName>
</protein>
<evidence type="ECO:0000256" key="10">
    <source>
        <dbReference type="PIRNR" id="PIRNR001461"/>
    </source>
</evidence>
<evidence type="ECO:0000256" key="1">
    <source>
        <dbReference type="ARBA" id="ARBA00001782"/>
    </source>
</evidence>
<dbReference type="InterPro" id="IPR013785">
    <property type="entry name" value="Aldolase_TIM"/>
</dbReference>
<feature type="binding site" evidence="12">
    <location>
        <position position="184"/>
    </location>
    <ligand>
        <name>a divalent metal cation</name>
        <dbReference type="ChEBI" id="CHEBI:60240"/>
    </ligand>
</feature>
<dbReference type="PIRSF" id="PIRSF001461">
    <property type="entry name" value="RPE"/>
    <property type="match status" value="1"/>
</dbReference>
<dbReference type="SUPFAM" id="SSF51366">
    <property type="entry name" value="Ribulose-phoshate binding barrel"/>
    <property type="match status" value="1"/>
</dbReference>
<dbReference type="GO" id="GO:0006098">
    <property type="term" value="P:pentose-phosphate shunt"/>
    <property type="evidence" value="ECO:0007669"/>
    <property type="project" value="InterPro"/>
</dbReference>
<keyword evidence="12" id="KW-0464">Manganese</keyword>
<feature type="active site" description="Proton acceptor" evidence="11">
    <location>
        <position position="40"/>
    </location>
</feature>
<comment type="cofactor">
    <cofactor evidence="5">
        <name>Fe(2+)</name>
        <dbReference type="ChEBI" id="CHEBI:29033"/>
    </cofactor>
</comment>
<comment type="similarity">
    <text evidence="6 10">Belongs to the ribulose-phosphate 3-epimerase family.</text>
</comment>
<dbReference type="AlphaFoldDB" id="A0A0G4IHX4"/>
<geneLocation type="mitochondrion" evidence="15"/>
<feature type="binding site" evidence="12">
    <location>
        <position position="38"/>
    </location>
    <ligand>
        <name>a divalent metal cation</name>
        <dbReference type="ChEBI" id="CHEBI:60240"/>
    </ligand>
</feature>
<sequence>MAKATPAPIICPSILAGDFAHLAGEIDRMIAAGADWIHVDIMDGHFVDNLTMGPPVVACLRKHNANAFLDCHCMVSHPMNWIKPLQAAGASQITFHPESFSKVDEAGPAIVAITGAGMRVGIAIKPKTPVDTLFQLLDRHIASITTLLVMTVEPGFGGQKFIPEMMDKVRTLRSRYPTVNVQVDGGLNEATVHDAAAAGANCIVAGSAIFGSPDPKATIRAMRDAVVKSRH</sequence>
<keyword evidence="12" id="KW-0862">Zinc</keyword>
<comment type="cofactor">
    <cofactor evidence="2">
        <name>Mn(2+)</name>
        <dbReference type="ChEBI" id="CHEBI:29035"/>
    </cofactor>
</comment>
<evidence type="ECO:0000313" key="15">
    <source>
        <dbReference type="EMBL" id="SPQ98752.1"/>
    </source>
</evidence>
<reference evidence="15 17" key="2">
    <citation type="submission" date="2018-03" db="EMBL/GenBank/DDBJ databases">
        <authorList>
            <person name="Fogelqvist J."/>
        </authorList>
    </citation>
    <scope>NUCLEOTIDE SEQUENCE [LARGE SCALE GENOMIC DNA]</scope>
</reference>
<dbReference type="Pfam" id="PF00834">
    <property type="entry name" value="Ribul_P_3_epim"/>
    <property type="match status" value="1"/>
</dbReference>
<dbReference type="InterPro" id="IPR011060">
    <property type="entry name" value="RibuloseP-bd_barrel"/>
</dbReference>
<dbReference type="GO" id="GO:0005975">
    <property type="term" value="P:carbohydrate metabolic process"/>
    <property type="evidence" value="ECO:0007669"/>
    <property type="project" value="InterPro"/>
</dbReference>
<accession>A0A0G4IHX4</accession>
<dbReference type="HAMAP" id="MF_02227">
    <property type="entry name" value="RPE"/>
    <property type="match status" value="1"/>
</dbReference>
<dbReference type="GO" id="GO:0046872">
    <property type="term" value="F:metal ion binding"/>
    <property type="evidence" value="ECO:0007669"/>
    <property type="project" value="UniProtKB-KW"/>
</dbReference>
<gene>
    <name evidence="14" type="ORF">PBRA_003597</name>
    <name evidence="15" type="ORF">PLBR_LOCUS5967</name>
</gene>
<dbReference type="STRING" id="37360.A0A0G4IHX4"/>
<keyword evidence="12" id="KW-0170">Cobalt</keyword>
<reference evidence="14 16" key="1">
    <citation type="submission" date="2015-02" db="EMBL/GenBank/DDBJ databases">
        <authorList>
            <person name="Chooi Y.-H."/>
        </authorList>
    </citation>
    <scope>NUCLEOTIDE SEQUENCE [LARGE SCALE GENOMIC DNA]</scope>
    <source>
        <strain evidence="14">E3</strain>
    </source>
</reference>
<evidence type="ECO:0000313" key="16">
    <source>
        <dbReference type="Proteomes" id="UP000039324"/>
    </source>
</evidence>
<comment type="cofactor">
    <cofactor evidence="3">
        <name>Co(2+)</name>
        <dbReference type="ChEBI" id="CHEBI:48828"/>
    </cofactor>
</comment>
<feature type="active site" description="Proton donor" evidence="11">
    <location>
        <position position="184"/>
    </location>
</feature>
<comment type="cofactor">
    <cofactor evidence="12">
        <name>a divalent metal cation</name>
        <dbReference type="ChEBI" id="CHEBI:60240"/>
    </cofactor>
    <text evidence="12">Binds 1 divalent metal cation per subunit.</text>
</comment>
<dbReference type="NCBIfam" id="NF004076">
    <property type="entry name" value="PRK05581.1-4"/>
    <property type="match status" value="1"/>
</dbReference>
<feature type="binding site" evidence="13">
    <location>
        <position position="72"/>
    </location>
    <ligand>
        <name>substrate</name>
    </ligand>
</feature>
<dbReference type="NCBIfam" id="TIGR01163">
    <property type="entry name" value="rpe"/>
    <property type="match status" value="1"/>
</dbReference>
<evidence type="ECO:0000256" key="12">
    <source>
        <dbReference type="PIRSR" id="PIRSR001461-2"/>
    </source>
</evidence>
<evidence type="ECO:0000256" key="6">
    <source>
        <dbReference type="ARBA" id="ARBA00009541"/>
    </source>
</evidence>
<comment type="catalytic activity">
    <reaction evidence="1 10">
        <text>D-ribulose 5-phosphate = D-xylulose 5-phosphate</text>
        <dbReference type="Rhea" id="RHEA:13677"/>
        <dbReference type="ChEBI" id="CHEBI:57737"/>
        <dbReference type="ChEBI" id="CHEBI:58121"/>
        <dbReference type="EC" id="5.1.3.1"/>
    </reaction>
</comment>
<dbReference type="InterPro" id="IPR000056">
    <property type="entry name" value="Ribul_P_3_epim-like"/>
</dbReference>
<keyword evidence="15" id="KW-0496">Mitochondrion</keyword>
<keyword evidence="10" id="KW-0119">Carbohydrate metabolism</keyword>
<keyword evidence="16" id="KW-1185">Reference proteome</keyword>
<evidence type="ECO:0000256" key="8">
    <source>
        <dbReference type="ARBA" id="ARBA00022723"/>
    </source>
</evidence>
<name>A0A0G4IHX4_PLABS</name>
<evidence type="ECO:0000313" key="17">
    <source>
        <dbReference type="Proteomes" id="UP000290189"/>
    </source>
</evidence>
<dbReference type="Gene3D" id="3.20.20.70">
    <property type="entry name" value="Aldolase class I"/>
    <property type="match status" value="1"/>
</dbReference>
<evidence type="ECO:0000256" key="5">
    <source>
        <dbReference type="ARBA" id="ARBA00001954"/>
    </source>
</evidence>
<feature type="binding site" evidence="13">
    <location>
        <position position="186"/>
    </location>
    <ligand>
        <name>substrate</name>
    </ligand>
</feature>
<dbReference type="EMBL" id="OVEO01000010">
    <property type="protein sequence ID" value="SPQ98752.1"/>
    <property type="molecule type" value="Genomic_DNA"/>
</dbReference>
<dbReference type="GO" id="GO:0004750">
    <property type="term" value="F:D-ribulose-phosphate 3-epimerase activity"/>
    <property type="evidence" value="ECO:0007669"/>
    <property type="project" value="UniProtKB-EC"/>
</dbReference>
<feature type="binding site" evidence="13">
    <location>
        <position position="13"/>
    </location>
    <ligand>
        <name>substrate</name>
    </ligand>
</feature>
<feature type="binding site" evidence="12">
    <location>
        <position position="40"/>
    </location>
    <ligand>
        <name>a divalent metal cation</name>
        <dbReference type="ChEBI" id="CHEBI:60240"/>
    </ligand>
</feature>
<comment type="cofactor">
    <cofactor evidence="4">
        <name>Zn(2+)</name>
        <dbReference type="ChEBI" id="CHEBI:29105"/>
    </cofactor>
</comment>
<keyword evidence="9 10" id="KW-0413">Isomerase</keyword>
<feature type="binding site" evidence="13">
    <location>
        <begin position="155"/>
        <end position="158"/>
    </location>
    <ligand>
        <name>substrate</name>
    </ligand>
</feature>
<dbReference type="FunFam" id="3.20.20.70:FF:000171">
    <property type="entry name" value="Ribulose-phosphate 3-epimerase"/>
    <property type="match status" value="1"/>
</dbReference>
<feature type="binding site" evidence="13">
    <location>
        <begin position="206"/>
        <end position="207"/>
    </location>
    <ligand>
        <name>substrate</name>
    </ligand>
</feature>
<evidence type="ECO:0000256" key="2">
    <source>
        <dbReference type="ARBA" id="ARBA00001936"/>
    </source>
</evidence>
<dbReference type="OMA" id="CHLMIED"/>